<evidence type="ECO:0000313" key="2">
    <source>
        <dbReference type="Proteomes" id="UP000464658"/>
    </source>
</evidence>
<dbReference type="Proteomes" id="UP000464658">
    <property type="component" value="Chromosome"/>
</dbReference>
<evidence type="ECO:0000313" key="1">
    <source>
        <dbReference type="EMBL" id="BBP88568.1"/>
    </source>
</evidence>
<dbReference type="AlphaFoldDB" id="A0A5S9M6U8"/>
<organism evidence="1 2">
    <name type="scientific">Bacillus safensis</name>
    <dbReference type="NCBI Taxonomy" id="561879"/>
    <lineage>
        <taxon>Bacteria</taxon>
        <taxon>Bacillati</taxon>
        <taxon>Bacillota</taxon>
        <taxon>Bacilli</taxon>
        <taxon>Bacillales</taxon>
        <taxon>Bacillaceae</taxon>
        <taxon>Bacillus</taxon>
    </lineage>
</organism>
<protein>
    <submittedName>
        <fullName evidence="1">Uncharacterized protein</fullName>
    </submittedName>
</protein>
<gene>
    <name evidence="1" type="ORF">BsIDN1_21860</name>
</gene>
<name>A0A5S9M6U8_BACIA</name>
<sequence>MVEALGKLTDIQPFQRKKLQSIVPLFRTLRTLKPSDAVTFIEQKMGLGDYLKNG</sequence>
<accession>A0A5S9M6U8</accession>
<reference evidence="1 2" key="1">
    <citation type="submission" date="2019-12" db="EMBL/GenBank/DDBJ databases">
        <title>Full genome sequence of a Bacillus safensis strain isolated from commercially available natto in Indonesia.</title>
        <authorList>
            <person name="Yoshida M."/>
            <person name="Uomi M."/>
            <person name="Waturangi D."/>
            <person name="Ekaputri J.J."/>
            <person name="Setiamarga D.H.E."/>
        </authorList>
    </citation>
    <scope>NUCLEOTIDE SEQUENCE [LARGE SCALE GENOMIC DNA]</scope>
    <source>
        <strain evidence="1 2">IDN1</strain>
    </source>
</reference>
<dbReference type="EMBL" id="AP021906">
    <property type="protein sequence ID" value="BBP88568.1"/>
    <property type="molecule type" value="Genomic_DNA"/>
</dbReference>
<proteinExistence type="predicted"/>